<evidence type="ECO:0000313" key="2">
    <source>
        <dbReference type="Proteomes" id="UP000708208"/>
    </source>
</evidence>
<feature type="non-terminal residue" evidence="1">
    <location>
        <position position="37"/>
    </location>
</feature>
<evidence type="ECO:0000313" key="1">
    <source>
        <dbReference type="EMBL" id="CAG7733602.1"/>
    </source>
</evidence>
<dbReference type="AlphaFoldDB" id="A0A8J2K7U3"/>
<sequence length="37" mass="4389">MVHKDRQEDFNGTVYMHGPVAFYKDVDIDDHFNGYNL</sequence>
<dbReference type="EMBL" id="CAJVCH010251959">
    <property type="protein sequence ID" value="CAG7733602.1"/>
    <property type="molecule type" value="Genomic_DNA"/>
</dbReference>
<keyword evidence="2" id="KW-1185">Reference proteome</keyword>
<dbReference type="OrthoDB" id="7936313at2759"/>
<dbReference type="Proteomes" id="UP000708208">
    <property type="component" value="Unassembled WGS sequence"/>
</dbReference>
<gene>
    <name evidence="1" type="ORF">AFUS01_LOCUS22034</name>
</gene>
<name>A0A8J2K7U3_9HEXA</name>
<comment type="caution">
    <text evidence="1">The sequence shown here is derived from an EMBL/GenBank/DDBJ whole genome shotgun (WGS) entry which is preliminary data.</text>
</comment>
<reference evidence="1" key="1">
    <citation type="submission" date="2021-06" db="EMBL/GenBank/DDBJ databases">
        <authorList>
            <person name="Hodson N. C."/>
            <person name="Mongue J. A."/>
            <person name="Jaron S. K."/>
        </authorList>
    </citation>
    <scope>NUCLEOTIDE SEQUENCE</scope>
</reference>
<accession>A0A8J2K7U3</accession>
<protein>
    <submittedName>
        <fullName evidence="1">Uncharacterized protein</fullName>
    </submittedName>
</protein>
<proteinExistence type="predicted"/>
<organism evidence="1 2">
    <name type="scientific">Allacma fusca</name>
    <dbReference type="NCBI Taxonomy" id="39272"/>
    <lineage>
        <taxon>Eukaryota</taxon>
        <taxon>Metazoa</taxon>
        <taxon>Ecdysozoa</taxon>
        <taxon>Arthropoda</taxon>
        <taxon>Hexapoda</taxon>
        <taxon>Collembola</taxon>
        <taxon>Symphypleona</taxon>
        <taxon>Sminthuridae</taxon>
        <taxon>Allacma</taxon>
    </lineage>
</organism>